<reference evidence="1" key="1">
    <citation type="submission" date="2024-02" db="EMBL/GenBank/DDBJ databases">
        <title>Metagenome Assembled Genome of Zalaria obscura JY119.</title>
        <authorList>
            <person name="Vighnesh L."/>
            <person name="Jagadeeshwari U."/>
            <person name="Venkata Ramana C."/>
            <person name="Sasikala C."/>
        </authorList>
    </citation>
    <scope>NUCLEOTIDE SEQUENCE</scope>
    <source>
        <strain evidence="1">JY119</strain>
    </source>
</reference>
<evidence type="ECO:0000313" key="1">
    <source>
        <dbReference type="EMBL" id="KAK8198773.1"/>
    </source>
</evidence>
<comment type="caution">
    <text evidence="1">The sequence shown here is derived from an EMBL/GenBank/DDBJ whole genome shotgun (WGS) entry which is preliminary data.</text>
</comment>
<keyword evidence="2" id="KW-1185">Reference proteome</keyword>
<proteinExistence type="predicted"/>
<dbReference type="Proteomes" id="UP001320706">
    <property type="component" value="Unassembled WGS sequence"/>
</dbReference>
<sequence>MPVPSYGAEPLSKFFLLVRATSLVAMVAIVGMTANFVSEIVSTNVEPPKEIVGTLAVTSIAALYCLISIPFYYAQANLGLFVMALIDSLLLIAFVVVSVVLGKPLSFLNCMLVANGSAEQNALGAAATVQSLTTNLGKSGATLGLWAWAGSTRMNCFETKAIWGLSIALCILFTCSCILLPTLWFKSKRAGLLPVKNVA</sequence>
<evidence type="ECO:0000313" key="2">
    <source>
        <dbReference type="Proteomes" id="UP001320706"/>
    </source>
</evidence>
<organism evidence="1 2">
    <name type="scientific">Zalaria obscura</name>
    <dbReference type="NCBI Taxonomy" id="2024903"/>
    <lineage>
        <taxon>Eukaryota</taxon>
        <taxon>Fungi</taxon>
        <taxon>Dikarya</taxon>
        <taxon>Ascomycota</taxon>
        <taxon>Pezizomycotina</taxon>
        <taxon>Dothideomycetes</taxon>
        <taxon>Dothideomycetidae</taxon>
        <taxon>Dothideales</taxon>
        <taxon>Zalariaceae</taxon>
        <taxon>Zalaria</taxon>
    </lineage>
</organism>
<gene>
    <name evidence="1" type="ORF">M8818_006640</name>
</gene>
<dbReference type="EMBL" id="JAMKPW020000040">
    <property type="protein sequence ID" value="KAK8198773.1"/>
    <property type="molecule type" value="Genomic_DNA"/>
</dbReference>
<name>A0ACC3S739_9PEZI</name>
<accession>A0ACC3S739</accession>
<protein>
    <submittedName>
        <fullName evidence="1">Uncharacterized protein</fullName>
    </submittedName>
</protein>